<evidence type="ECO:0000256" key="3">
    <source>
        <dbReference type="ARBA" id="ARBA00022692"/>
    </source>
</evidence>
<dbReference type="GO" id="GO:0022857">
    <property type="term" value="F:transmembrane transporter activity"/>
    <property type="evidence" value="ECO:0007669"/>
    <property type="project" value="InterPro"/>
</dbReference>
<keyword evidence="2" id="KW-0813">Transport</keyword>
<evidence type="ECO:0000256" key="6">
    <source>
        <dbReference type="SAM" id="Phobius"/>
    </source>
</evidence>
<dbReference type="EMBL" id="FLUV01001413">
    <property type="protein sequence ID" value="SBW22968.1"/>
    <property type="molecule type" value="Genomic_DNA"/>
</dbReference>
<reference evidence="9" key="1">
    <citation type="submission" date="2016-02" db="EMBL/GenBank/DDBJ databases">
        <authorList>
            <person name="Wibberg D."/>
        </authorList>
    </citation>
    <scope>NUCLEOTIDE SEQUENCE [LARGE SCALE GENOMIC DNA]</scope>
</reference>
<evidence type="ECO:0000256" key="4">
    <source>
        <dbReference type="ARBA" id="ARBA00022989"/>
    </source>
</evidence>
<comment type="subcellular location">
    <subcellularLocation>
        <location evidence="1">Cell membrane</location>
        <topology evidence="1">Multi-pass membrane protein</topology>
    </subcellularLocation>
</comment>
<name>A0A1C3NZP8_9ACTN</name>
<evidence type="ECO:0000313" key="8">
    <source>
        <dbReference type="EMBL" id="SBW22968.1"/>
    </source>
</evidence>
<dbReference type="GO" id="GO:0005886">
    <property type="term" value="C:plasma membrane"/>
    <property type="evidence" value="ECO:0007669"/>
    <property type="project" value="UniProtKB-SubCell"/>
</dbReference>
<evidence type="ECO:0000259" key="7">
    <source>
        <dbReference type="PROSITE" id="PS50850"/>
    </source>
</evidence>
<feature type="domain" description="Major facilitator superfamily (MFS) profile" evidence="7">
    <location>
        <begin position="55"/>
        <end position="273"/>
    </location>
</feature>
<dbReference type="SUPFAM" id="SSF103473">
    <property type="entry name" value="MFS general substrate transporter"/>
    <property type="match status" value="1"/>
</dbReference>
<sequence>MLYGLSRAGEGNEFTGAGVLACLATGAVLTAGFVAHALRSREHALIDVRLFRSRPFSASAVLMFLFGISLYGPMLLLPLYYQQVRGYNVADVGLLLAPQGISTMLTLWLAGRWSDRIGPRRVALAGITLSTLATLVFAQAGTDTHVTVLAAALVIRGAGLGAAGIAVASASYRGIARSAIPRATSLLNITQRLGASFGTAVLAVVLQRGIVTHPAGSGPKHLATAFGHAFWWALAFAVIAVIPALALPARPMAPTAVDIARADTEARSSTCAP</sequence>
<keyword evidence="4 6" id="KW-1133">Transmembrane helix</keyword>
<evidence type="ECO:0000256" key="5">
    <source>
        <dbReference type="ARBA" id="ARBA00023136"/>
    </source>
</evidence>
<proteinExistence type="predicted"/>
<feature type="transmembrane region" description="Helical" evidence="6">
    <location>
        <begin position="230"/>
        <end position="247"/>
    </location>
</feature>
<keyword evidence="3 6" id="KW-0812">Transmembrane</keyword>
<evidence type="ECO:0000256" key="1">
    <source>
        <dbReference type="ARBA" id="ARBA00004651"/>
    </source>
</evidence>
<feature type="transmembrane region" description="Helical" evidence="6">
    <location>
        <begin position="56"/>
        <end position="80"/>
    </location>
</feature>
<accession>A0A1C3NZP8</accession>
<dbReference type="AlphaFoldDB" id="A0A1C3NZP8"/>
<organism evidence="8 9">
    <name type="scientific">Candidatus Protofrankia californiensis</name>
    <dbReference type="NCBI Taxonomy" id="1839754"/>
    <lineage>
        <taxon>Bacteria</taxon>
        <taxon>Bacillati</taxon>
        <taxon>Actinomycetota</taxon>
        <taxon>Actinomycetes</taxon>
        <taxon>Frankiales</taxon>
        <taxon>Frankiaceae</taxon>
        <taxon>Protofrankia</taxon>
    </lineage>
</organism>
<evidence type="ECO:0000256" key="2">
    <source>
        <dbReference type="ARBA" id="ARBA00022448"/>
    </source>
</evidence>
<evidence type="ECO:0000313" key="9">
    <source>
        <dbReference type="Proteomes" id="UP000199013"/>
    </source>
</evidence>
<keyword evidence="9" id="KW-1185">Reference proteome</keyword>
<dbReference type="PANTHER" id="PTHR42718:SF9">
    <property type="entry name" value="MAJOR FACILITATOR SUPERFAMILY MULTIDRUG TRANSPORTER MFSC"/>
    <property type="match status" value="1"/>
</dbReference>
<dbReference type="PANTHER" id="PTHR42718">
    <property type="entry name" value="MAJOR FACILITATOR SUPERFAMILY MULTIDRUG TRANSPORTER MFSC"/>
    <property type="match status" value="1"/>
</dbReference>
<feature type="transmembrane region" description="Helical" evidence="6">
    <location>
        <begin position="122"/>
        <end position="140"/>
    </location>
</feature>
<gene>
    <name evidence="8" type="ORF">FDG2_3373</name>
</gene>
<dbReference type="Gene3D" id="1.20.1250.20">
    <property type="entry name" value="MFS general substrate transporter like domains"/>
    <property type="match status" value="1"/>
</dbReference>
<dbReference type="Proteomes" id="UP000199013">
    <property type="component" value="Unassembled WGS sequence"/>
</dbReference>
<dbReference type="InterPro" id="IPR020846">
    <property type="entry name" value="MFS_dom"/>
</dbReference>
<dbReference type="Pfam" id="PF07690">
    <property type="entry name" value="MFS_1"/>
    <property type="match status" value="1"/>
</dbReference>
<protein>
    <submittedName>
        <fullName evidence="8">EmrB/QacA subfamily drug resistance transporter</fullName>
    </submittedName>
</protein>
<dbReference type="PROSITE" id="PS50850">
    <property type="entry name" value="MFS"/>
    <property type="match status" value="1"/>
</dbReference>
<feature type="transmembrane region" description="Helical" evidence="6">
    <location>
        <begin position="146"/>
        <end position="172"/>
    </location>
</feature>
<feature type="transmembrane region" description="Helical" evidence="6">
    <location>
        <begin position="92"/>
        <end position="110"/>
    </location>
</feature>
<feature type="transmembrane region" description="Helical" evidence="6">
    <location>
        <begin position="14"/>
        <end position="35"/>
    </location>
</feature>
<feature type="transmembrane region" description="Helical" evidence="6">
    <location>
        <begin position="193"/>
        <end position="210"/>
    </location>
</feature>
<keyword evidence="5 6" id="KW-0472">Membrane</keyword>
<dbReference type="InterPro" id="IPR011701">
    <property type="entry name" value="MFS"/>
</dbReference>
<dbReference type="InterPro" id="IPR036259">
    <property type="entry name" value="MFS_trans_sf"/>
</dbReference>